<organism evidence="1 2">
    <name type="scientific">Trichinella zimbabwensis</name>
    <dbReference type="NCBI Taxonomy" id="268475"/>
    <lineage>
        <taxon>Eukaryota</taxon>
        <taxon>Metazoa</taxon>
        <taxon>Ecdysozoa</taxon>
        <taxon>Nematoda</taxon>
        <taxon>Enoplea</taxon>
        <taxon>Dorylaimia</taxon>
        <taxon>Trichinellida</taxon>
        <taxon>Trichinellidae</taxon>
        <taxon>Trichinella</taxon>
    </lineage>
</organism>
<dbReference type="Proteomes" id="UP000055024">
    <property type="component" value="Unassembled WGS sequence"/>
</dbReference>
<evidence type="ECO:0000313" key="1">
    <source>
        <dbReference type="EMBL" id="KRZ10061.1"/>
    </source>
</evidence>
<comment type="caution">
    <text evidence="1">The sequence shown here is derived from an EMBL/GenBank/DDBJ whole genome shotgun (WGS) entry which is preliminary data.</text>
</comment>
<dbReference type="EMBL" id="JYDP01000064">
    <property type="protein sequence ID" value="KRZ10061.1"/>
    <property type="molecule type" value="Genomic_DNA"/>
</dbReference>
<dbReference type="AlphaFoldDB" id="A0A0V1HHC1"/>
<accession>A0A0V1HHC1</accession>
<protein>
    <submittedName>
        <fullName evidence="1">Uncharacterized protein</fullName>
    </submittedName>
</protein>
<gene>
    <name evidence="1" type="ORF">T11_10759</name>
</gene>
<reference evidence="1 2" key="1">
    <citation type="submission" date="2015-01" db="EMBL/GenBank/DDBJ databases">
        <title>Evolution of Trichinella species and genotypes.</title>
        <authorList>
            <person name="Korhonen P.K."/>
            <person name="Edoardo P."/>
            <person name="Giuseppe L.R."/>
            <person name="Gasser R.B."/>
        </authorList>
    </citation>
    <scope>NUCLEOTIDE SEQUENCE [LARGE SCALE GENOMIC DNA]</scope>
    <source>
        <strain evidence="1">ISS1029</strain>
    </source>
</reference>
<sequence>MFNGSNERSEKHTPSNDHYITVISDSLTECYQVQHWSNEPADQFLTAVELDSKLLFNNCCSASFDLIDDCLEISPTMAAGSE</sequence>
<evidence type="ECO:0000313" key="2">
    <source>
        <dbReference type="Proteomes" id="UP000055024"/>
    </source>
</evidence>
<keyword evidence="2" id="KW-1185">Reference proteome</keyword>
<proteinExistence type="predicted"/>
<name>A0A0V1HHC1_9BILA</name>